<evidence type="ECO:0000313" key="1">
    <source>
        <dbReference type="EMBL" id="KHG08826.1"/>
    </source>
</evidence>
<dbReference type="OMA" id="YEEDCIY"/>
<dbReference type="InterPro" id="IPR000571">
    <property type="entry name" value="Znf_CCCH"/>
</dbReference>
<keyword evidence="2" id="KW-1185">Reference proteome</keyword>
<reference evidence="2" key="1">
    <citation type="submission" date="2014-09" db="EMBL/GenBank/DDBJ databases">
        <authorList>
            <person name="Mudge J."/>
            <person name="Ramaraj T."/>
            <person name="Lindquist I.E."/>
            <person name="Bharti A.K."/>
            <person name="Sundararajan A."/>
            <person name="Cameron C.T."/>
            <person name="Woodward J.E."/>
            <person name="May G.D."/>
            <person name="Brubaker C."/>
            <person name="Broadhvest J."/>
            <person name="Wilkins T.A."/>
        </authorList>
    </citation>
    <scope>NUCLEOTIDE SEQUENCE</scope>
    <source>
        <strain evidence="2">cv. AKA8401</strain>
    </source>
</reference>
<sequence>MRGVRKSKRVTWAPDLSLFQIRLFLSEESPSQVGSGAQDHLQAKTFSVSHLYGAAVDDFLPPGFEGASSTNLLQINLSEVPVISWRFPLRFVLDVDWQVVAGEESKEVEIQNQREVRVLEAVYPRPSAIPSNPSAYEEDCIYDEQKTPQIPVTPIEDEDAAIGTPLGVLAPFRAPISSQAGVPATASAALTTIDHNNERGNMIDPNLLVKILSNPTLIEKLVTDYRPPFDLPPPVNVSGPSSTPYPAATSDGSFYAWSNGVGVAPSNKQGPIPAVGVPQKKDENYYKNLIQQHGGERQGTTQSFDNRHNHQLKPNQEVTSNPKSRDSKTRIMKPCLYFNTVRGCRNGVNCAFQHDTLSQNSVPDAPNAKRKKMDREISS</sequence>
<name>A0A0B0NCR7_GOSAR</name>
<dbReference type="PROSITE" id="PS50103">
    <property type="entry name" value="ZF_C3H1"/>
    <property type="match status" value="1"/>
</dbReference>
<organism evidence="1 2">
    <name type="scientific">Gossypium arboreum</name>
    <name type="common">Tree cotton</name>
    <name type="synonym">Gossypium nanking</name>
    <dbReference type="NCBI Taxonomy" id="29729"/>
    <lineage>
        <taxon>Eukaryota</taxon>
        <taxon>Viridiplantae</taxon>
        <taxon>Streptophyta</taxon>
        <taxon>Embryophyta</taxon>
        <taxon>Tracheophyta</taxon>
        <taxon>Spermatophyta</taxon>
        <taxon>Magnoliopsida</taxon>
        <taxon>eudicotyledons</taxon>
        <taxon>Gunneridae</taxon>
        <taxon>Pentapetalae</taxon>
        <taxon>rosids</taxon>
        <taxon>malvids</taxon>
        <taxon>Malvales</taxon>
        <taxon>Malvaceae</taxon>
        <taxon>Malvoideae</taxon>
        <taxon>Gossypium</taxon>
    </lineage>
</organism>
<evidence type="ECO:0000313" key="2">
    <source>
        <dbReference type="Proteomes" id="UP000032142"/>
    </source>
</evidence>
<dbReference type="SUPFAM" id="SSF90229">
    <property type="entry name" value="CCCH zinc finger"/>
    <property type="match status" value="1"/>
</dbReference>
<dbReference type="Proteomes" id="UP000032142">
    <property type="component" value="Unassembled WGS sequence"/>
</dbReference>
<accession>A0A0B0NCR7</accession>
<dbReference type="PANTHER" id="PTHR33400:SF2">
    <property type="entry name" value="ZINC FINGER CCCH DOMAIN-CONTAINING PROTEIN 6"/>
    <property type="match status" value="1"/>
</dbReference>
<comment type="caution">
    <text evidence="1">The sequence shown here is derived from an EMBL/GenBank/DDBJ whole genome shotgun (WGS) entry which is preliminary data.</text>
</comment>
<proteinExistence type="predicted"/>
<protein>
    <submittedName>
        <fullName evidence="1">Uncharacterized protein</fullName>
    </submittedName>
</protein>
<dbReference type="KEGG" id="gab:108454454"/>
<dbReference type="GO" id="GO:0003677">
    <property type="term" value="F:DNA binding"/>
    <property type="evidence" value="ECO:0007669"/>
    <property type="project" value="UniProtKB-KW"/>
</dbReference>
<dbReference type="OrthoDB" id="1928519at2759"/>
<gene>
    <name evidence="1" type="ORF">F383_16001</name>
</gene>
<dbReference type="GO" id="GO:0008270">
    <property type="term" value="F:zinc ion binding"/>
    <property type="evidence" value="ECO:0007669"/>
    <property type="project" value="UniProtKB-KW"/>
</dbReference>
<dbReference type="EMBL" id="JRRC01511375">
    <property type="protein sequence ID" value="KHG08826.1"/>
    <property type="molecule type" value="Genomic_DNA"/>
</dbReference>
<dbReference type="InterPro" id="IPR036855">
    <property type="entry name" value="Znf_CCCH_sf"/>
</dbReference>
<dbReference type="PANTHER" id="PTHR33400">
    <property type="entry name" value="ZINC FINGER CCCH DOMAIN-CONTAINING PROTEIN 6-RELATED"/>
    <property type="match status" value="1"/>
</dbReference>
<dbReference type="AlphaFoldDB" id="A0A0B0NCR7"/>